<organism evidence="1 2">
    <name type="scientific">Peronosclerospora sorghi</name>
    <dbReference type="NCBI Taxonomy" id="230839"/>
    <lineage>
        <taxon>Eukaryota</taxon>
        <taxon>Sar</taxon>
        <taxon>Stramenopiles</taxon>
        <taxon>Oomycota</taxon>
        <taxon>Peronosporomycetes</taxon>
        <taxon>Peronosporales</taxon>
        <taxon>Peronosporaceae</taxon>
        <taxon>Peronosclerospora</taxon>
    </lineage>
</organism>
<gene>
    <name evidence="1" type="ORF">PsorP6_015515</name>
</gene>
<evidence type="ECO:0000313" key="2">
    <source>
        <dbReference type="Proteomes" id="UP001163321"/>
    </source>
</evidence>
<sequence>MAAMQHVGVQRKQMELVVQALAAVLHIGNVNFQPEAVGDAEGCSVRNLESLQIACHLLGLDTLRVEHALCSKLLETMAPGGKIESYEMPQNRVNHALDIEKKAEKLGEMLEITDMVTIGILDIYGLEVWTGMDSVARSISETTNKLLRDLFPEAIDLNDKRMANPAGYKIRPQCDALVTALMDCTPHDVRCIKCE</sequence>
<keyword evidence="2" id="KW-1185">Reference proteome</keyword>
<dbReference type="Proteomes" id="UP001163321">
    <property type="component" value="Chromosome 10"/>
</dbReference>
<name>A0ACC0WQL3_9STRA</name>
<dbReference type="EMBL" id="CM047589">
    <property type="protein sequence ID" value="KAI9920368.1"/>
    <property type="molecule type" value="Genomic_DNA"/>
</dbReference>
<reference evidence="1 2" key="1">
    <citation type="journal article" date="2022" name="bioRxiv">
        <title>The genome of the oomycete Peronosclerospora sorghi, a cosmopolitan pathogen of maize and sorghum, is inflated with dispersed pseudogenes.</title>
        <authorList>
            <person name="Fletcher K."/>
            <person name="Martin F."/>
            <person name="Isakeit T."/>
            <person name="Cavanaugh K."/>
            <person name="Magill C."/>
            <person name="Michelmore R."/>
        </authorList>
    </citation>
    <scope>NUCLEOTIDE SEQUENCE [LARGE SCALE GENOMIC DNA]</scope>
    <source>
        <strain evidence="1">P6</strain>
    </source>
</reference>
<accession>A0ACC0WQL3</accession>
<proteinExistence type="predicted"/>
<evidence type="ECO:0000313" key="1">
    <source>
        <dbReference type="EMBL" id="KAI9920368.1"/>
    </source>
</evidence>
<comment type="caution">
    <text evidence="1">The sequence shown here is derived from an EMBL/GenBank/DDBJ whole genome shotgun (WGS) entry which is preliminary data.</text>
</comment>
<protein>
    <submittedName>
        <fullName evidence="1">Uncharacterized protein</fullName>
    </submittedName>
</protein>